<dbReference type="Pfam" id="PF02798">
    <property type="entry name" value="GST_N"/>
    <property type="match status" value="1"/>
</dbReference>
<name>A0A4Y9YQC2_9APHY</name>
<evidence type="ECO:0000259" key="2">
    <source>
        <dbReference type="PROSITE" id="PS50405"/>
    </source>
</evidence>
<dbReference type="SUPFAM" id="SSF47616">
    <property type="entry name" value="GST C-terminal domain-like"/>
    <property type="match status" value="1"/>
</dbReference>
<proteinExistence type="predicted"/>
<dbReference type="EMBL" id="SEKV01000088">
    <property type="protein sequence ID" value="TFY64766.1"/>
    <property type="molecule type" value="Genomic_DNA"/>
</dbReference>
<dbReference type="PROSITE" id="PS50405">
    <property type="entry name" value="GST_CTER"/>
    <property type="match status" value="1"/>
</dbReference>
<protein>
    <recommendedName>
        <fullName evidence="5">Glutathione S-transferase</fullName>
    </recommendedName>
</protein>
<dbReference type="InterPro" id="IPR010987">
    <property type="entry name" value="Glutathione-S-Trfase_C-like"/>
</dbReference>
<dbReference type="GO" id="GO:0006749">
    <property type="term" value="P:glutathione metabolic process"/>
    <property type="evidence" value="ECO:0007669"/>
    <property type="project" value="TreeGrafter"/>
</dbReference>
<feature type="domain" description="GST C-terminal" evidence="2">
    <location>
        <begin position="51"/>
        <end position="194"/>
    </location>
</feature>
<gene>
    <name evidence="3" type="ORF">EVJ58_g2389</name>
</gene>
<evidence type="ECO:0008006" key="5">
    <source>
        <dbReference type="Google" id="ProtNLM"/>
    </source>
</evidence>
<dbReference type="InterPro" id="IPR004046">
    <property type="entry name" value="GST_C"/>
</dbReference>
<comment type="caution">
    <text evidence="3">The sequence shown here is derived from an EMBL/GenBank/DDBJ whole genome shotgun (WGS) entry which is preliminary data.</text>
</comment>
<dbReference type="SUPFAM" id="SSF52833">
    <property type="entry name" value="Thioredoxin-like"/>
    <property type="match status" value="1"/>
</dbReference>
<organism evidence="3 4">
    <name type="scientific">Rhodofomes roseus</name>
    <dbReference type="NCBI Taxonomy" id="34475"/>
    <lineage>
        <taxon>Eukaryota</taxon>
        <taxon>Fungi</taxon>
        <taxon>Dikarya</taxon>
        <taxon>Basidiomycota</taxon>
        <taxon>Agaricomycotina</taxon>
        <taxon>Agaricomycetes</taxon>
        <taxon>Polyporales</taxon>
        <taxon>Rhodofomes</taxon>
    </lineage>
</organism>
<dbReference type="InterPro" id="IPR050213">
    <property type="entry name" value="GST_superfamily"/>
</dbReference>
<feature type="domain" description="GST N-terminal" evidence="1">
    <location>
        <begin position="10"/>
        <end position="89"/>
    </location>
</feature>
<dbReference type="GO" id="GO:0004364">
    <property type="term" value="F:glutathione transferase activity"/>
    <property type="evidence" value="ECO:0007669"/>
    <property type="project" value="TreeGrafter"/>
</dbReference>
<dbReference type="PANTHER" id="PTHR11571">
    <property type="entry name" value="GLUTATHIONE S-TRANSFERASE"/>
    <property type="match status" value="1"/>
</dbReference>
<dbReference type="STRING" id="34475.A0A4Y9YQC2"/>
<dbReference type="Pfam" id="PF14497">
    <property type="entry name" value="GST_C_3"/>
    <property type="match status" value="1"/>
</dbReference>
<dbReference type="InterPro" id="IPR036249">
    <property type="entry name" value="Thioredoxin-like_sf"/>
</dbReference>
<dbReference type="InterPro" id="IPR004045">
    <property type="entry name" value="Glutathione_S-Trfase_N"/>
</dbReference>
<evidence type="ECO:0000259" key="1">
    <source>
        <dbReference type="PROSITE" id="PS50404"/>
    </source>
</evidence>
<dbReference type="InterPro" id="IPR036282">
    <property type="entry name" value="Glutathione-S-Trfase_C_sf"/>
</dbReference>
<accession>A0A4Y9YQC2</accession>
<dbReference type="Proteomes" id="UP000298390">
    <property type="component" value="Unassembled WGS sequence"/>
</dbReference>
<sequence>MSSAPIVKLRDVELHYFAICGRGEPIRLLLEDAGVPYVENNDGDAFFAKKWDLDEYRFNQLPRLKVNGLNLAQLDAILRYIAKARGYGGNGNLEDEAVADMLAAACEDLNVAYLSKVYSPDASKSPKGYFVYDHPSFAEFHLYYLLFALSHLNPALLANFPALSAWRETMSARQGIKAYETSGRRREMLNAAPTAQMRVV</sequence>
<evidence type="ECO:0000313" key="4">
    <source>
        <dbReference type="Proteomes" id="UP000298390"/>
    </source>
</evidence>
<dbReference type="Gene3D" id="1.20.1050.130">
    <property type="match status" value="2"/>
</dbReference>
<dbReference type="CDD" id="cd03039">
    <property type="entry name" value="GST_N_Sigma_like"/>
    <property type="match status" value="1"/>
</dbReference>
<evidence type="ECO:0000313" key="3">
    <source>
        <dbReference type="EMBL" id="TFY64766.1"/>
    </source>
</evidence>
<dbReference type="AlphaFoldDB" id="A0A4Y9YQC2"/>
<dbReference type="PROSITE" id="PS50404">
    <property type="entry name" value="GST_NTER"/>
    <property type="match status" value="1"/>
</dbReference>
<reference evidence="3 4" key="1">
    <citation type="submission" date="2019-01" db="EMBL/GenBank/DDBJ databases">
        <title>Genome sequencing of the rare red list fungi Fomitopsis rosea.</title>
        <authorList>
            <person name="Buettner E."/>
            <person name="Kellner H."/>
        </authorList>
    </citation>
    <scope>NUCLEOTIDE SEQUENCE [LARGE SCALE GENOMIC DNA]</scope>
    <source>
        <strain evidence="3 4">DSM 105464</strain>
    </source>
</reference>